<dbReference type="EMBL" id="SMGD01000018">
    <property type="protein sequence ID" value="TCK46591.1"/>
    <property type="molecule type" value="Genomic_DNA"/>
</dbReference>
<evidence type="ECO:0000256" key="1">
    <source>
        <dbReference type="ARBA" id="ARBA00008490"/>
    </source>
</evidence>
<dbReference type="PANTHER" id="PTHR38108">
    <property type="entry name" value="UPF0319 PROTEIN YCCT"/>
    <property type="match status" value="1"/>
</dbReference>
<organism evidence="4 5">
    <name type="scientific">Celerinatantimonas diazotrophica</name>
    <dbReference type="NCBI Taxonomy" id="412034"/>
    <lineage>
        <taxon>Bacteria</taxon>
        <taxon>Pseudomonadati</taxon>
        <taxon>Pseudomonadota</taxon>
        <taxon>Gammaproteobacteria</taxon>
        <taxon>Celerinatantimonadaceae</taxon>
        <taxon>Celerinatantimonas</taxon>
    </lineage>
</organism>
<comment type="similarity">
    <text evidence="1">Belongs to the UPF0319 family.</text>
</comment>
<dbReference type="RefSeq" id="WP_131914310.1">
    <property type="nucleotide sequence ID" value="NZ_OU594967.1"/>
</dbReference>
<name>A0A4R1J7T0_9GAMM</name>
<dbReference type="AlphaFoldDB" id="A0A4R1J7T0"/>
<keyword evidence="2 3" id="KW-0732">Signal</keyword>
<proteinExistence type="inferred from homology"/>
<accession>A0A4R1J7T0</accession>
<sequence length="238" mass="27507">MRFNHKAILFSSIILGSVAIPAVAATFEVPTSFQIMYVDLQPANNFGGDFKVNVKAGHHQFVVRYNQTIRHGKDSNNFQSQPIIIETKVSKDAVLTLKAPHFYFQRKAKKFADKPDFTIVTADGKKANYHQQMLPLKPGFQPTRNYVQEIRRFEGDTTDGYDAPAPAPKEIADSNEFTMMKFWYNKSDVQTRKDIRIWMIDHSHKPAEAKNEPFNMLKFWYNKASKAQRKAFQVWLLQ</sequence>
<evidence type="ECO:0000256" key="3">
    <source>
        <dbReference type="SAM" id="SignalP"/>
    </source>
</evidence>
<feature type="signal peptide" evidence="3">
    <location>
        <begin position="1"/>
        <end position="24"/>
    </location>
</feature>
<evidence type="ECO:0000313" key="4">
    <source>
        <dbReference type="EMBL" id="TCK46591.1"/>
    </source>
</evidence>
<dbReference type="PANTHER" id="PTHR38108:SF1">
    <property type="entry name" value="UPF0319 PROTEIN YCCT"/>
    <property type="match status" value="1"/>
</dbReference>
<reference evidence="4 5" key="1">
    <citation type="submission" date="2019-03" db="EMBL/GenBank/DDBJ databases">
        <title>Genomic Encyclopedia of Type Strains, Phase IV (KMG-IV): sequencing the most valuable type-strain genomes for metagenomic binning, comparative biology and taxonomic classification.</title>
        <authorList>
            <person name="Goeker M."/>
        </authorList>
    </citation>
    <scope>NUCLEOTIDE SEQUENCE [LARGE SCALE GENOMIC DNA]</scope>
    <source>
        <strain evidence="4 5">DSM 18577</strain>
    </source>
</reference>
<evidence type="ECO:0000313" key="5">
    <source>
        <dbReference type="Proteomes" id="UP000295565"/>
    </source>
</evidence>
<gene>
    <name evidence="4" type="ORF">EV690_3542</name>
</gene>
<dbReference type="OrthoDB" id="7058190at2"/>
<keyword evidence="5" id="KW-1185">Reference proteome</keyword>
<comment type="caution">
    <text evidence="4">The sequence shown here is derived from an EMBL/GenBank/DDBJ whole genome shotgun (WGS) entry which is preliminary data.</text>
</comment>
<dbReference type="Pfam" id="PF09829">
    <property type="entry name" value="DUF2057"/>
    <property type="match status" value="2"/>
</dbReference>
<dbReference type="Proteomes" id="UP000295565">
    <property type="component" value="Unassembled WGS sequence"/>
</dbReference>
<evidence type="ECO:0000256" key="2">
    <source>
        <dbReference type="ARBA" id="ARBA00022729"/>
    </source>
</evidence>
<dbReference type="InterPro" id="IPR018635">
    <property type="entry name" value="UPF0319"/>
</dbReference>
<protein>
    <submittedName>
        <fullName evidence="4">Uncharacterized protein</fullName>
    </submittedName>
</protein>
<feature type="chain" id="PRO_5020432666" evidence="3">
    <location>
        <begin position="25"/>
        <end position="238"/>
    </location>
</feature>